<sequence>MDTITSGFETIVGYLNTFVWGLPADLPWIVVALLGTGLIVTGWLAFIQLRRVGHAIAVVAGRYDDPDDPGDVTHFQALSTALSATVGIGNIAGVATAVHYGGPGAIFWMWVTALFGMALKFTECTLSVHYRGFDEKGEVAGGPMYYIEHGLGKSWKPMAVFFAFCAMIASFGGGNMNQANTVAVSARAEFLIPAWLTGIVLVVAVGAVIIGGIKSIARVTSRLAPSMALLYVSAALIILVLNIGEIPGAFGTILTGAFNPEAGLGGTAAGGFMVTLLWGVKRGLFSNEAGQGSAPIAHAAAQTDEPVREGLVGMLEPLIDTLIICTMTALVIVITGVWDDKKDTRLPLSRAEVHLVDAAAADAGPVSVSVAEGTQAALVFHEADGVVDDARLVVLDDSGAATPYSGTLSFDPVAGTFDSAETLYLEGKMLQNSSALTAWAFERGLEPLGDWGGLVVIVCVFLFAVSTMISWSYYGDRCVTYLFGSRYVIVYRLVFLVFVYLGSVFALETVWAFGDVALGLMTAPNLIAILLLLPKVAELTRDYFQRMREERGN</sequence>
<dbReference type="RefSeq" id="WP_012829245.1">
    <property type="nucleotide sequence ID" value="NC_013440.1"/>
</dbReference>
<keyword evidence="7 8" id="KW-0472">Membrane</keyword>
<keyword evidence="4 8" id="KW-1003">Cell membrane</keyword>
<dbReference type="EMBL" id="CP001804">
    <property type="protein sequence ID" value="ACY16647.1"/>
    <property type="molecule type" value="Genomic_DNA"/>
</dbReference>
<dbReference type="STRING" id="502025.Hoch_4149"/>
<keyword evidence="3 8" id="KW-0813">Transport</keyword>
<dbReference type="PANTHER" id="PTHR30330">
    <property type="entry name" value="AGSS FAMILY TRANSPORTER, SODIUM-ALANINE"/>
    <property type="match status" value="1"/>
</dbReference>
<evidence type="ECO:0000256" key="4">
    <source>
        <dbReference type="ARBA" id="ARBA00022475"/>
    </source>
</evidence>
<reference evidence="9 10" key="1">
    <citation type="journal article" date="2010" name="Stand. Genomic Sci.">
        <title>Complete genome sequence of Haliangium ochraceum type strain (SMP-2).</title>
        <authorList>
            <consortium name="US DOE Joint Genome Institute (JGI-PGF)"/>
            <person name="Ivanova N."/>
            <person name="Daum C."/>
            <person name="Lang E."/>
            <person name="Abt B."/>
            <person name="Kopitz M."/>
            <person name="Saunders E."/>
            <person name="Lapidus A."/>
            <person name="Lucas S."/>
            <person name="Glavina Del Rio T."/>
            <person name="Nolan M."/>
            <person name="Tice H."/>
            <person name="Copeland A."/>
            <person name="Cheng J.F."/>
            <person name="Chen F."/>
            <person name="Bruce D."/>
            <person name="Goodwin L."/>
            <person name="Pitluck S."/>
            <person name="Mavromatis K."/>
            <person name="Pati A."/>
            <person name="Mikhailova N."/>
            <person name="Chen A."/>
            <person name="Palaniappan K."/>
            <person name="Land M."/>
            <person name="Hauser L."/>
            <person name="Chang Y.J."/>
            <person name="Jeffries C.D."/>
            <person name="Detter J.C."/>
            <person name="Brettin T."/>
            <person name="Rohde M."/>
            <person name="Goker M."/>
            <person name="Bristow J."/>
            <person name="Markowitz V."/>
            <person name="Eisen J.A."/>
            <person name="Hugenholtz P."/>
            <person name="Kyrpides N.C."/>
            <person name="Klenk H.P."/>
        </authorList>
    </citation>
    <scope>NUCLEOTIDE SEQUENCE [LARGE SCALE GENOMIC DNA]</scope>
    <source>
        <strain evidence="10">DSM 14365 / CIP 107738 / JCM 11303 / AJ 13395 / SMP-2</strain>
    </source>
</reference>
<dbReference type="PRINTS" id="PR00175">
    <property type="entry name" value="NAALASMPORT"/>
</dbReference>
<dbReference type="eggNOG" id="COG1115">
    <property type="taxonomic scope" value="Bacteria"/>
</dbReference>
<dbReference type="Gene3D" id="1.20.1740.10">
    <property type="entry name" value="Amino acid/polyamine transporter I"/>
    <property type="match status" value="1"/>
</dbReference>
<dbReference type="GO" id="GO:0005283">
    <property type="term" value="F:amino acid:sodium symporter activity"/>
    <property type="evidence" value="ECO:0007669"/>
    <property type="project" value="InterPro"/>
</dbReference>
<dbReference type="Pfam" id="PF01235">
    <property type="entry name" value="Na_Ala_symp"/>
    <property type="match status" value="1"/>
</dbReference>
<gene>
    <name evidence="9" type="ordered locus">Hoch_4149</name>
</gene>
<feature type="transmembrane region" description="Helical" evidence="8">
    <location>
        <begin position="451"/>
        <end position="474"/>
    </location>
</feature>
<dbReference type="PROSITE" id="PS00873">
    <property type="entry name" value="NA_ALANINE_SYMP"/>
    <property type="match status" value="1"/>
</dbReference>
<dbReference type="PANTHER" id="PTHR30330:SF3">
    <property type="entry name" value="TRANSCRIPTIONAL REGULATOR, LRP FAMILY"/>
    <property type="match status" value="1"/>
</dbReference>
<feature type="transmembrane region" description="Helical" evidence="8">
    <location>
        <begin position="192"/>
        <end position="216"/>
    </location>
</feature>
<dbReference type="NCBIfam" id="TIGR00835">
    <property type="entry name" value="agcS"/>
    <property type="match status" value="1"/>
</dbReference>
<feature type="transmembrane region" description="Helical" evidence="8">
    <location>
        <begin position="26"/>
        <end position="46"/>
    </location>
</feature>
<accession>D0LKS7</accession>
<feature type="transmembrane region" description="Helical" evidence="8">
    <location>
        <begin position="262"/>
        <end position="280"/>
    </location>
</feature>
<comment type="subcellular location">
    <subcellularLocation>
        <location evidence="1 8">Cell membrane</location>
        <topology evidence="1 8">Multi-pass membrane protein</topology>
    </subcellularLocation>
</comment>
<keyword evidence="10" id="KW-1185">Reference proteome</keyword>
<evidence type="ECO:0000256" key="5">
    <source>
        <dbReference type="ARBA" id="ARBA00022692"/>
    </source>
</evidence>
<evidence type="ECO:0000256" key="7">
    <source>
        <dbReference type="ARBA" id="ARBA00023136"/>
    </source>
</evidence>
<dbReference type="AlphaFoldDB" id="D0LKS7"/>
<dbReference type="Proteomes" id="UP000001880">
    <property type="component" value="Chromosome"/>
</dbReference>
<evidence type="ECO:0000256" key="8">
    <source>
        <dbReference type="RuleBase" id="RU363064"/>
    </source>
</evidence>
<keyword evidence="8" id="KW-0769">Symport</keyword>
<feature type="transmembrane region" description="Helical" evidence="8">
    <location>
        <begin position="228"/>
        <end position="250"/>
    </location>
</feature>
<proteinExistence type="inferred from homology"/>
<comment type="similarity">
    <text evidence="2 8">Belongs to the alanine or glycine:cation symporter (AGCS) (TC 2.A.25) family.</text>
</comment>
<evidence type="ECO:0000256" key="6">
    <source>
        <dbReference type="ARBA" id="ARBA00022989"/>
    </source>
</evidence>
<dbReference type="GO" id="GO:0005886">
    <property type="term" value="C:plasma membrane"/>
    <property type="evidence" value="ECO:0007669"/>
    <property type="project" value="UniProtKB-SubCell"/>
</dbReference>
<feature type="transmembrane region" description="Helical" evidence="8">
    <location>
        <begin position="511"/>
        <end position="533"/>
    </location>
</feature>
<name>D0LKS7_HALO1</name>
<feature type="transmembrane region" description="Helical" evidence="8">
    <location>
        <begin position="154"/>
        <end position="172"/>
    </location>
</feature>
<keyword evidence="5 8" id="KW-0812">Transmembrane</keyword>
<evidence type="ECO:0000256" key="3">
    <source>
        <dbReference type="ARBA" id="ARBA00022448"/>
    </source>
</evidence>
<feature type="transmembrane region" description="Helical" evidence="8">
    <location>
        <begin position="318"/>
        <end position="338"/>
    </location>
</feature>
<keyword evidence="6 8" id="KW-1133">Transmembrane helix</keyword>
<organism evidence="9 10">
    <name type="scientific">Haliangium ochraceum (strain DSM 14365 / JCM 11303 / SMP-2)</name>
    <dbReference type="NCBI Taxonomy" id="502025"/>
    <lineage>
        <taxon>Bacteria</taxon>
        <taxon>Pseudomonadati</taxon>
        <taxon>Myxococcota</taxon>
        <taxon>Polyangia</taxon>
        <taxon>Haliangiales</taxon>
        <taxon>Kofleriaceae</taxon>
        <taxon>Haliangium</taxon>
    </lineage>
</organism>
<evidence type="ECO:0000256" key="2">
    <source>
        <dbReference type="ARBA" id="ARBA00009261"/>
    </source>
</evidence>
<dbReference type="InterPro" id="IPR001463">
    <property type="entry name" value="Na/Ala_symport"/>
</dbReference>
<protein>
    <submittedName>
        <fullName evidence="9">Amino acid carrier protein</fullName>
    </submittedName>
</protein>
<evidence type="ECO:0000313" key="9">
    <source>
        <dbReference type="EMBL" id="ACY16647.1"/>
    </source>
</evidence>
<evidence type="ECO:0000313" key="10">
    <source>
        <dbReference type="Proteomes" id="UP000001880"/>
    </source>
</evidence>
<feature type="transmembrane region" description="Helical" evidence="8">
    <location>
        <begin position="486"/>
        <end position="505"/>
    </location>
</feature>
<evidence type="ECO:0000256" key="1">
    <source>
        <dbReference type="ARBA" id="ARBA00004651"/>
    </source>
</evidence>
<dbReference type="HOGENOM" id="CLU_024867_1_1_7"/>
<dbReference type="KEGG" id="hoh:Hoch_4149"/>